<evidence type="ECO:0000313" key="2">
    <source>
        <dbReference type="Proteomes" id="UP001164539"/>
    </source>
</evidence>
<protein>
    <submittedName>
        <fullName evidence="1">Pentatricopeptide repeat-containing protein</fullName>
    </submittedName>
</protein>
<dbReference type="EMBL" id="CM051400">
    <property type="protein sequence ID" value="KAJ4714143.1"/>
    <property type="molecule type" value="Genomic_DNA"/>
</dbReference>
<keyword evidence="2" id="KW-1185">Reference proteome</keyword>
<proteinExistence type="predicted"/>
<organism evidence="1 2">
    <name type="scientific">Melia azedarach</name>
    <name type="common">Chinaberry tree</name>
    <dbReference type="NCBI Taxonomy" id="155640"/>
    <lineage>
        <taxon>Eukaryota</taxon>
        <taxon>Viridiplantae</taxon>
        <taxon>Streptophyta</taxon>
        <taxon>Embryophyta</taxon>
        <taxon>Tracheophyta</taxon>
        <taxon>Spermatophyta</taxon>
        <taxon>Magnoliopsida</taxon>
        <taxon>eudicotyledons</taxon>
        <taxon>Gunneridae</taxon>
        <taxon>Pentapetalae</taxon>
        <taxon>rosids</taxon>
        <taxon>malvids</taxon>
        <taxon>Sapindales</taxon>
        <taxon>Meliaceae</taxon>
        <taxon>Melia</taxon>
    </lineage>
</organism>
<gene>
    <name evidence="1" type="ORF">OWV82_012672</name>
</gene>
<comment type="caution">
    <text evidence="1">The sequence shown here is derived from an EMBL/GenBank/DDBJ whole genome shotgun (WGS) entry which is preliminary data.</text>
</comment>
<sequence>MARISKLLLFRFGYNSILSHPNSKSLSFSSTSSPPPSSYYFSKERTISLFKACQNVKQLFQIHAHLITSGFFFKSSWSISVLKHSSDYGNVDYSISVFKCIGNPGTSCVNAVIKAYSNSCVPDKAVIFYFQMLKNGFLPNSYSFVPLLGSCARMGCVERGEMCHGLAIKNGIDSVLQVQNSLIYMYGCIGIMEYAKKVFDEMSQKDLITWNSIVHGYVRCGDLWVAHELFDIMPQRNVISWNIMISGYSKSGNPGCSLKLFRIIANTGFKASDTTMVSVLTACGRSARLNEGRSVHGYIVRNLVKPNIILNTSLIDMYSKCQKVEIALRVFNKMAVRNLVCWNAMILGHCIHGKPEAGLKLFTALLDWREAGGSISPDEITFIGVLCACVRAELVTEGRNYFSQMIHLYKVKPNFAHYWCMANLYAVAGPMKEAEEFLRKMSEDSDDMSFESIMWINLLSLCRFQGDIASVERIAKSFIDMDPRDFSRYQLLMNIYAVAGQWENVARVKELTKKRRIGRIPGCGLVDLKEIVHELRVGLFRGDGKEKFNTITDEWGQRSSL</sequence>
<evidence type="ECO:0000313" key="1">
    <source>
        <dbReference type="EMBL" id="KAJ4714143.1"/>
    </source>
</evidence>
<dbReference type="Proteomes" id="UP001164539">
    <property type="component" value="Chromosome 7"/>
</dbReference>
<accession>A0ACC1XT58</accession>
<name>A0ACC1XT58_MELAZ</name>
<reference evidence="1 2" key="1">
    <citation type="journal article" date="2023" name="Science">
        <title>Complex scaffold remodeling in plant triterpene biosynthesis.</title>
        <authorList>
            <person name="De La Pena R."/>
            <person name="Hodgson H."/>
            <person name="Liu J.C."/>
            <person name="Stephenson M.J."/>
            <person name="Martin A.C."/>
            <person name="Owen C."/>
            <person name="Harkess A."/>
            <person name="Leebens-Mack J."/>
            <person name="Jimenez L.E."/>
            <person name="Osbourn A."/>
            <person name="Sattely E.S."/>
        </authorList>
    </citation>
    <scope>NUCLEOTIDE SEQUENCE [LARGE SCALE GENOMIC DNA]</scope>
    <source>
        <strain evidence="2">cv. JPN11</strain>
        <tissue evidence="1">Leaf</tissue>
    </source>
</reference>